<keyword evidence="4" id="KW-1185">Reference proteome</keyword>
<comment type="catalytic activity">
    <reaction evidence="2">
        <text>a 2'-deoxyadenosine in DNA + S-adenosyl-L-methionine = an N(6)-methyl-2'-deoxyadenosine in DNA + S-adenosyl-L-homocysteine + H(+)</text>
        <dbReference type="Rhea" id="RHEA:15197"/>
        <dbReference type="Rhea" id="RHEA-COMP:12418"/>
        <dbReference type="Rhea" id="RHEA-COMP:12419"/>
        <dbReference type="ChEBI" id="CHEBI:15378"/>
        <dbReference type="ChEBI" id="CHEBI:57856"/>
        <dbReference type="ChEBI" id="CHEBI:59789"/>
        <dbReference type="ChEBI" id="CHEBI:90615"/>
        <dbReference type="ChEBI" id="CHEBI:90616"/>
        <dbReference type="EC" id="2.1.1.72"/>
    </reaction>
</comment>
<dbReference type="EC" id="2.1.1.72" evidence="1"/>
<dbReference type="Gene3D" id="3.40.50.150">
    <property type="entry name" value="Vaccinia Virus protein VP39"/>
    <property type="match status" value="1"/>
</dbReference>
<comment type="caution">
    <text evidence="3">The sequence shown here is derived from an EMBL/GenBank/DDBJ whole genome shotgun (WGS) entry which is preliminary data.</text>
</comment>
<dbReference type="InterPro" id="IPR029063">
    <property type="entry name" value="SAM-dependent_MTases_sf"/>
</dbReference>
<organism evidence="3 4">
    <name type="scientific">Malaciobacter mytili LMG 24559</name>
    <dbReference type="NCBI Taxonomy" id="1032238"/>
    <lineage>
        <taxon>Bacteria</taxon>
        <taxon>Pseudomonadati</taxon>
        <taxon>Campylobacterota</taxon>
        <taxon>Epsilonproteobacteria</taxon>
        <taxon>Campylobacterales</taxon>
        <taxon>Arcobacteraceae</taxon>
        <taxon>Malaciobacter</taxon>
    </lineage>
</organism>
<evidence type="ECO:0000256" key="1">
    <source>
        <dbReference type="ARBA" id="ARBA00011900"/>
    </source>
</evidence>
<gene>
    <name evidence="3" type="ORF">CP985_04135</name>
</gene>
<dbReference type="SUPFAM" id="SSF53335">
    <property type="entry name" value="S-adenosyl-L-methionine-dependent methyltransferases"/>
    <property type="match status" value="1"/>
</dbReference>
<dbReference type="EMBL" id="NXID01000010">
    <property type="protein sequence ID" value="RXK16352.1"/>
    <property type="molecule type" value="Genomic_DNA"/>
</dbReference>
<evidence type="ECO:0000313" key="3">
    <source>
        <dbReference type="EMBL" id="RXK16352.1"/>
    </source>
</evidence>
<name>A0AAX2AH90_9BACT</name>
<dbReference type="KEGG" id="amyt:AMYT_0118"/>
<proteinExistence type="predicted"/>
<accession>A0AAX2AH90</accession>
<protein>
    <recommendedName>
        <fullName evidence="1">site-specific DNA-methyltransferase (adenine-specific)</fullName>
        <ecNumber evidence="1">2.1.1.72</ecNumber>
    </recommendedName>
</protein>
<dbReference type="Proteomes" id="UP000290092">
    <property type="component" value="Unassembled WGS sequence"/>
</dbReference>
<dbReference type="RefSeq" id="WP_114840638.1">
    <property type="nucleotide sequence ID" value="NZ_CP031219.1"/>
</dbReference>
<sequence length="431" mass="50441">MIKSLLKLVEKKLCSPKEVIRKGFKLIQKNFVEKTNPIIIKNINKTRTSQLMYVNQSLVKYSKDNLLHNHLNSLSESELSIFLKNKDNNICNTESFSDDSDTKKIAFVPYGGSKQNHKSTQQMILSDFFNTNPNSFKSYYESFLGGFGSVYNSLPILIENGIKDLYLSDINPSLINTFRQVQRNPKQVQRHLASIDLEYMKLFNKFQPSTKEEGKEWFKRIHKEFTELEISKKMNPRRASLFLYLMHNVQGGMLNFNMKTKLNSFSFCFCEKKLRQVPLMINKVEIFNKIFNLVNIKFSISKYETVLRKVNKDNTALVLFDPPYVNYEEESTSKDFLSCSYNYGINNFNHRGLLNKIKNGKYSFIYYNNHNPHLEDFSKKQNYNYLKKDVLYKNGTTATKSIEILMYKNRNTELKLSSLNTTNYLPIKIAS</sequence>
<dbReference type="InterPro" id="IPR023095">
    <property type="entry name" value="Ade_MeTrfase_dom_2"/>
</dbReference>
<dbReference type="GO" id="GO:0009007">
    <property type="term" value="F:site-specific DNA-methyltransferase (adenine-specific) activity"/>
    <property type="evidence" value="ECO:0007669"/>
    <property type="project" value="InterPro"/>
</dbReference>
<reference evidence="3 4" key="1">
    <citation type="submission" date="2017-09" db="EMBL/GenBank/DDBJ databases">
        <title>Genomics of the genus Arcobacter.</title>
        <authorList>
            <person name="Perez-Cataluna A."/>
            <person name="Figueras M.J."/>
            <person name="Salas-Masso N."/>
        </authorList>
    </citation>
    <scope>NUCLEOTIDE SEQUENCE [LARGE SCALE GENOMIC DNA]</scope>
    <source>
        <strain evidence="3 4">CECT 7386</strain>
    </source>
</reference>
<evidence type="ECO:0000256" key="2">
    <source>
        <dbReference type="ARBA" id="ARBA00047942"/>
    </source>
</evidence>
<dbReference type="Gene3D" id="1.10.1020.10">
    <property type="entry name" value="Adenine-specific Methyltransferase, Domain 2"/>
    <property type="match status" value="1"/>
</dbReference>
<dbReference type="AlphaFoldDB" id="A0AAX2AH90"/>
<evidence type="ECO:0000313" key="4">
    <source>
        <dbReference type="Proteomes" id="UP000290092"/>
    </source>
</evidence>